<dbReference type="InterPro" id="IPR050563">
    <property type="entry name" value="4-hydroxybenzoyl-CoA_TE"/>
</dbReference>
<feature type="region of interest" description="Disordered" evidence="1">
    <location>
        <begin position="1"/>
        <end position="31"/>
    </location>
</feature>
<dbReference type="OrthoDB" id="21822at2"/>
<accession>A0A157SQB8</accession>
<evidence type="ECO:0000256" key="1">
    <source>
        <dbReference type="SAM" id="MobiDB-lite"/>
    </source>
</evidence>
<dbReference type="RefSeq" id="WP_082853204.1">
    <property type="nucleotide sequence ID" value="NZ_FKIF01000008.1"/>
</dbReference>
<reference evidence="2 3" key="1">
    <citation type="submission" date="2016-04" db="EMBL/GenBank/DDBJ databases">
        <authorList>
            <consortium name="Pathogen Informatics"/>
        </authorList>
    </citation>
    <scope>NUCLEOTIDE SEQUENCE [LARGE SCALE GENOMIC DNA]</scope>
    <source>
        <strain evidence="2 3">H050680373</strain>
    </source>
</reference>
<protein>
    <submittedName>
        <fullName evidence="2">4-hydroxybenzoyl CoA thioesterase</fullName>
    </submittedName>
</protein>
<organism evidence="2 3">
    <name type="scientific">Bordetella ansorpii</name>
    <dbReference type="NCBI Taxonomy" id="288768"/>
    <lineage>
        <taxon>Bacteria</taxon>
        <taxon>Pseudomonadati</taxon>
        <taxon>Pseudomonadota</taxon>
        <taxon>Betaproteobacteria</taxon>
        <taxon>Burkholderiales</taxon>
        <taxon>Alcaligenaceae</taxon>
        <taxon>Bordetella</taxon>
    </lineage>
</organism>
<evidence type="ECO:0000313" key="3">
    <source>
        <dbReference type="Proteomes" id="UP000076848"/>
    </source>
</evidence>
<dbReference type="CDD" id="cd00586">
    <property type="entry name" value="4HBT"/>
    <property type="match status" value="1"/>
</dbReference>
<dbReference type="InterPro" id="IPR029069">
    <property type="entry name" value="HotDog_dom_sf"/>
</dbReference>
<dbReference type="EMBL" id="FKIF01000008">
    <property type="protein sequence ID" value="SAI72688.1"/>
    <property type="molecule type" value="Genomic_DNA"/>
</dbReference>
<dbReference type="PANTHER" id="PTHR31793:SF24">
    <property type="entry name" value="LONG-CHAIN ACYL-COA THIOESTERASE FADM"/>
    <property type="match status" value="1"/>
</dbReference>
<sequence>MNEPLATPDADPLPSEGSGGAQDTAPPDAARPFESQVEVRFRHCDPAGIVFYPRYFEMINDFVEEWFDKGMGLPFHTLHVEQQIGTPLASVQCDFRAPSRWHERLRQVLTVRHIGGASLRAEVRFEGGDGQLRLSALLTIVTVDLRTMRSTPLPDALRARMADYLVPAPRD</sequence>
<dbReference type="Proteomes" id="UP000076848">
    <property type="component" value="Unassembled WGS sequence"/>
</dbReference>
<evidence type="ECO:0000313" key="2">
    <source>
        <dbReference type="EMBL" id="SAI72688.1"/>
    </source>
</evidence>
<name>A0A157SQB8_9BORD</name>
<dbReference type="STRING" id="288768.SAMEA3906486_04213"/>
<dbReference type="PANTHER" id="PTHR31793">
    <property type="entry name" value="4-HYDROXYBENZOYL-COA THIOESTERASE FAMILY MEMBER"/>
    <property type="match status" value="1"/>
</dbReference>
<proteinExistence type="predicted"/>
<dbReference type="Gene3D" id="3.10.129.10">
    <property type="entry name" value="Hotdog Thioesterase"/>
    <property type="match status" value="1"/>
</dbReference>
<dbReference type="GO" id="GO:0047617">
    <property type="term" value="F:fatty acyl-CoA hydrolase activity"/>
    <property type="evidence" value="ECO:0007669"/>
    <property type="project" value="TreeGrafter"/>
</dbReference>
<dbReference type="SUPFAM" id="SSF54637">
    <property type="entry name" value="Thioesterase/thiol ester dehydrase-isomerase"/>
    <property type="match status" value="1"/>
</dbReference>
<dbReference type="Pfam" id="PF13279">
    <property type="entry name" value="4HBT_2"/>
    <property type="match status" value="1"/>
</dbReference>
<gene>
    <name evidence="2" type="ORF">SAMEA3906486_04213</name>
</gene>
<dbReference type="AlphaFoldDB" id="A0A157SQB8"/>
<keyword evidence="3" id="KW-1185">Reference proteome</keyword>